<protein>
    <submittedName>
        <fullName evidence="6">NUDIX domain protein</fullName>
    </submittedName>
</protein>
<proteinExistence type="predicted"/>
<comment type="cofactor">
    <cofactor evidence="1">
        <name>Mg(2+)</name>
        <dbReference type="ChEBI" id="CHEBI:18420"/>
    </cofactor>
</comment>
<dbReference type="OrthoDB" id="7066910at2"/>
<dbReference type="GO" id="GO:0008486">
    <property type="term" value="F:diphosphoinositol-polyphosphate diphosphatase activity"/>
    <property type="evidence" value="ECO:0007669"/>
    <property type="project" value="TreeGrafter"/>
</dbReference>
<dbReference type="Gene3D" id="3.90.79.10">
    <property type="entry name" value="Nucleoside Triphosphate Pyrophosphohydrolase"/>
    <property type="match status" value="1"/>
</dbReference>
<keyword evidence="2" id="KW-0479">Metal-binding</keyword>
<dbReference type="GO" id="GO:0034432">
    <property type="term" value="F:bis(5'-adenosyl)-pentaphosphatase activity"/>
    <property type="evidence" value="ECO:0007669"/>
    <property type="project" value="TreeGrafter"/>
</dbReference>
<feature type="domain" description="Nudix hydrolase" evidence="5">
    <location>
        <begin position="20"/>
        <end position="152"/>
    </location>
</feature>
<dbReference type="AlphaFoldDB" id="A0A0H5D507"/>
<dbReference type="GO" id="GO:0046872">
    <property type="term" value="F:metal ion binding"/>
    <property type="evidence" value="ECO:0007669"/>
    <property type="project" value="UniProtKB-KW"/>
</dbReference>
<dbReference type="Proteomes" id="UP000043764">
    <property type="component" value="Unassembled WGS sequence"/>
</dbReference>
<dbReference type="GO" id="GO:1901911">
    <property type="term" value="P:adenosine 5'-(hexahydrogen pentaphosphate) catabolic process"/>
    <property type="evidence" value="ECO:0007669"/>
    <property type="project" value="TreeGrafter"/>
</dbReference>
<dbReference type="GO" id="GO:0005737">
    <property type="term" value="C:cytoplasm"/>
    <property type="evidence" value="ECO:0007669"/>
    <property type="project" value="TreeGrafter"/>
</dbReference>
<dbReference type="GO" id="GO:0034431">
    <property type="term" value="F:bis(5'-adenosyl)-hexaphosphatase activity"/>
    <property type="evidence" value="ECO:0007669"/>
    <property type="project" value="TreeGrafter"/>
</dbReference>
<dbReference type="InterPro" id="IPR047198">
    <property type="entry name" value="DDP-like_NUDIX"/>
</dbReference>
<evidence type="ECO:0000256" key="3">
    <source>
        <dbReference type="ARBA" id="ARBA00022801"/>
    </source>
</evidence>
<dbReference type="CDD" id="cd04666">
    <property type="entry name" value="NUDIX_DIPP2_like_Nudt4"/>
    <property type="match status" value="1"/>
</dbReference>
<reference evidence="6 7" key="1">
    <citation type="submission" date="2015-05" db="EMBL/GenBank/DDBJ databases">
        <authorList>
            <person name="Rodrigo-Torres Lidia"/>
            <person name="Arahal R.David."/>
        </authorList>
    </citation>
    <scope>NUCLEOTIDE SEQUENCE [LARGE SCALE GENOMIC DNA]</scope>
    <source>
        <strain evidence="6 7">CECT 7321</strain>
    </source>
</reference>
<dbReference type="STRING" id="481446.NIT7645_03739"/>
<dbReference type="GO" id="GO:0071543">
    <property type="term" value="P:diphosphoinositol polyphosphate metabolic process"/>
    <property type="evidence" value="ECO:0007669"/>
    <property type="project" value="TreeGrafter"/>
</dbReference>
<dbReference type="PANTHER" id="PTHR12629:SF0">
    <property type="entry name" value="DIPHOSPHOINOSITOL-POLYPHOSPHATE DIPHOSPHATASE"/>
    <property type="match status" value="1"/>
</dbReference>
<keyword evidence="3" id="KW-0378">Hydrolase</keyword>
<accession>A0A0H5D507</accession>
<dbReference type="Pfam" id="PF00293">
    <property type="entry name" value="NUDIX"/>
    <property type="match status" value="1"/>
</dbReference>
<dbReference type="InterPro" id="IPR015797">
    <property type="entry name" value="NUDIX_hydrolase-like_dom_sf"/>
</dbReference>
<evidence type="ECO:0000256" key="4">
    <source>
        <dbReference type="ARBA" id="ARBA00022842"/>
    </source>
</evidence>
<dbReference type="PROSITE" id="PS51462">
    <property type="entry name" value="NUDIX"/>
    <property type="match status" value="1"/>
</dbReference>
<dbReference type="GO" id="GO:0000298">
    <property type="term" value="F:endopolyphosphatase activity"/>
    <property type="evidence" value="ECO:0007669"/>
    <property type="project" value="TreeGrafter"/>
</dbReference>
<organism evidence="6 7">
    <name type="scientific">Phaeobacter italicus</name>
    <dbReference type="NCBI Taxonomy" id="481446"/>
    <lineage>
        <taxon>Bacteria</taxon>
        <taxon>Pseudomonadati</taxon>
        <taxon>Pseudomonadota</taxon>
        <taxon>Alphaproteobacteria</taxon>
        <taxon>Rhodobacterales</taxon>
        <taxon>Roseobacteraceae</taxon>
        <taxon>Phaeobacter</taxon>
    </lineage>
</organism>
<evidence type="ECO:0000313" key="6">
    <source>
        <dbReference type="EMBL" id="CRL11793.1"/>
    </source>
</evidence>
<dbReference type="EMBL" id="CVRL01000035">
    <property type="protein sequence ID" value="CRL11793.1"/>
    <property type="molecule type" value="Genomic_DNA"/>
</dbReference>
<evidence type="ECO:0000259" key="5">
    <source>
        <dbReference type="PROSITE" id="PS51462"/>
    </source>
</evidence>
<evidence type="ECO:0000256" key="2">
    <source>
        <dbReference type="ARBA" id="ARBA00022723"/>
    </source>
</evidence>
<evidence type="ECO:0000256" key="1">
    <source>
        <dbReference type="ARBA" id="ARBA00001946"/>
    </source>
</evidence>
<evidence type="ECO:0000313" key="7">
    <source>
        <dbReference type="Proteomes" id="UP000043764"/>
    </source>
</evidence>
<keyword evidence="4" id="KW-0460">Magnesium</keyword>
<dbReference type="RefSeq" id="WP_008561280.1">
    <property type="nucleotide sequence ID" value="NZ_CAKZKN010000109.1"/>
</dbReference>
<gene>
    <name evidence="6" type="ORF">NIT7321_02663</name>
</gene>
<keyword evidence="7" id="KW-1185">Reference proteome</keyword>
<dbReference type="PANTHER" id="PTHR12629">
    <property type="entry name" value="DIPHOSPHOINOSITOL POLYPHOSPHATE PHOSPHOHYDROLASE"/>
    <property type="match status" value="1"/>
</dbReference>
<dbReference type="GO" id="GO:1901909">
    <property type="term" value="P:diadenosine hexaphosphate catabolic process"/>
    <property type="evidence" value="ECO:0007669"/>
    <property type="project" value="TreeGrafter"/>
</dbReference>
<dbReference type="InterPro" id="IPR000086">
    <property type="entry name" value="NUDIX_hydrolase_dom"/>
</dbReference>
<name>A0A0H5D507_9RHOB</name>
<sequence length="152" mass="17288">MKPLLSSAWEEFLRPMILRPKRLQVAALCYRQGEAGKEVLMITSRGTGRWIVPKGWPIKGKTGSQSALQEAWEEAGVIKAQVEDEPTGSYDYLKQRDNGTGEMVETLVYKVRVRELAKNYPERDERIREWMSPQKAADLVAEPELSALLRAL</sequence>
<dbReference type="GO" id="GO:1901907">
    <property type="term" value="P:diadenosine pentaphosphate catabolic process"/>
    <property type="evidence" value="ECO:0007669"/>
    <property type="project" value="TreeGrafter"/>
</dbReference>
<dbReference type="SUPFAM" id="SSF55811">
    <property type="entry name" value="Nudix"/>
    <property type="match status" value="1"/>
</dbReference>